<dbReference type="Pfam" id="PF06439">
    <property type="entry name" value="3keto-disac_hyd"/>
    <property type="match status" value="1"/>
</dbReference>
<evidence type="ECO:0000313" key="5">
    <source>
        <dbReference type="Proteomes" id="UP000195514"/>
    </source>
</evidence>
<feature type="domain" description="3-keto-alpha-glucoside-1,2-lyase/3-keto-2-hydroxy-glucal hydratase" evidence="3">
    <location>
        <begin position="123"/>
        <end position="278"/>
    </location>
</feature>
<dbReference type="Proteomes" id="UP000195514">
    <property type="component" value="Chromosome I"/>
</dbReference>
<feature type="chain" id="PRO_5013006510" description="3-keto-alpha-glucoside-1,2-lyase/3-keto-2-hydroxy-glucal hydratase domain-containing protein" evidence="2">
    <location>
        <begin position="29"/>
        <end position="296"/>
    </location>
</feature>
<dbReference type="Gene3D" id="2.60.120.560">
    <property type="entry name" value="Exo-inulinase, domain 1"/>
    <property type="match status" value="1"/>
</dbReference>
<dbReference type="InterPro" id="IPR010496">
    <property type="entry name" value="AL/BT2_dom"/>
</dbReference>
<feature type="compositionally biased region" description="Pro residues" evidence="1">
    <location>
        <begin position="86"/>
        <end position="98"/>
    </location>
</feature>
<accession>A0A1Y6K4K1</accession>
<feature type="signal peptide" evidence="2">
    <location>
        <begin position="1"/>
        <end position="28"/>
    </location>
</feature>
<feature type="region of interest" description="Disordered" evidence="1">
    <location>
        <begin position="80"/>
        <end position="106"/>
    </location>
</feature>
<reference evidence="5" key="1">
    <citation type="submission" date="2017-05" db="EMBL/GenBank/DDBJ databases">
        <authorList>
            <person name="Kirkegaard R."/>
            <person name="Mcilroy J S."/>
        </authorList>
    </citation>
    <scope>NUCLEOTIDE SEQUENCE [LARGE SCALE GENOMIC DNA]</scope>
</reference>
<dbReference type="KEGG" id="abat:CFX1CAM_1587"/>
<proteinExistence type="predicted"/>
<dbReference type="AlphaFoldDB" id="A0A1Y6K4K1"/>
<evidence type="ECO:0000256" key="2">
    <source>
        <dbReference type="SAM" id="SignalP"/>
    </source>
</evidence>
<evidence type="ECO:0000256" key="1">
    <source>
        <dbReference type="SAM" id="MobiDB-lite"/>
    </source>
</evidence>
<dbReference type="EMBL" id="LT859958">
    <property type="protein sequence ID" value="SMX54652.1"/>
    <property type="molecule type" value="Genomic_DNA"/>
</dbReference>
<dbReference type="GO" id="GO:0016787">
    <property type="term" value="F:hydrolase activity"/>
    <property type="evidence" value="ECO:0007669"/>
    <property type="project" value="InterPro"/>
</dbReference>
<evidence type="ECO:0000313" key="4">
    <source>
        <dbReference type="EMBL" id="SMX54652.1"/>
    </source>
</evidence>
<organism evidence="4 5">
    <name type="scientific">Candidatus Brevifilum fermentans</name>
    <dbReference type="NCBI Taxonomy" id="1986204"/>
    <lineage>
        <taxon>Bacteria</taxon>
        <taxon>Bacillati</taxon>
        <taxon>Chloroflexota</taxon>
        <taxon>Anaerolineae</taxon>
        <taxon>Anaerolineales</taxon>
        <taxon>Anaerolineaceae</taxon>
        <taxon>Candidatus Brevifilum</taxon>
    </lineage>
</organism>
<gene>
    <name evidence="4" type="ORF">CFX1CAM_1587</name>
</gene>
<keyword evidence="5" id="KW-1185">Reference proteome</keyword>
<name>A0A1Y6K4K1_9CHLR</name>
<sequence length="296" mass="32232">MVTMKKLFITTILILAFALSGCHFPGFQSDSAVDPEDVMATEISKILTGTPIQIEPLATTIIEVTSPTEEIIKTEAVEPAELEEPQPTPAPTHTPPPTLTATLASTDPTLNLGDPDWVDNMDDGDGWPTGLDKYTAIKFENGFLKLTSSTGVDGWRVTWPTIANFYLEMTLQTPECEGSDQFGLMFRVPADSQAGKGYLYGITCDGRYSLRRWDGSVMHSLIGLTPNDAVKKGPDAVNKLGVMARGANLALYVNGQKVNEISDSTHLQGRFGVFVGGMNVDNLTVWVDQIRYWDGP</sequence>
<protein>
    <recommendedName>
        <fullName evidence="3">3-keto-alpha-glucoside-1,2-lyase/3-keto-2-hydroxy-glucal hydratase domain-containing protein</fullName>
    </recommendedName>
</protein>
<evidence type="ECO:0000259" key="3">
    <source>
        <dbReference type="Pfam" id="PF06439"/>
    </source>
</evidence>
<dbReference type="PROSITE" id="PS51257">
    <property type="entry name" value="PROKAR_LIPOPROTEIN"/>
    <property type="match status" value="1"/>
</dbReference>
<keyword evidence="2" id="KW-0732">Signal</keyword>